<dbReference type="Proteomes" id="UP000186559">
    <property type="component" value="Chromosome"/>
</dbReference>
<dbReference type="SMART" id="SM00448">
    <property type="entry name" value="REC"/>
    <property type="match status" value="1"/>
</dbReference>
<dbReference type="STRING" id="1229727.Ga0080559_TMP4839"/>
<dbReference type="PROSITE" id="PS50110">
    <property type="entry name" value="RESPONSE_REGULATORY"/>
    <property type="match status" value="1"/>
</dbReference>
<dbReference type="GO" id="GO:0005886">
    <property type="term" value="C:plasma membrane"/>
    <property type="evidence" value="ECO:0007669"/>
    <property type="project" value="TreeGrafter"/>
</dbReference>
<comment type="catalytic activity">
    <reaction evidence="2">
        <text>2 GTP = 3',3'-c-di-GMP + 2 diphosphate</text>
        <dbReference type="Rhea" id="RHEA:24898"/>
        <dbReference type="ChEBI" id="CHEBI:33019"/>
        <dbReference type="ChEBI" id="CHEBI:37565"/>
        <dbReference type="ChEBI" id="CHEBI:58805"/>
        <dbReference type="EC" id="2.7.7.65"/>
    </reaction>
</comment>
<dbReference type="OrthoDB" id="9812260at2"/>
<gene>
    <name evidence="6" type="ORF">Ga0080559_TMP4839</name>
</gene>
<dbReference type="Gene3D" id="3.30.70.270">
    <property type="match status" value="1"/>
</dbReference>
<organism evidence="6 7">
    <name type="scientific">Salipiger profundus</name>
    <dbReference type="NCBI Taxonomy" id="1229727"/>
    <lineage>
        <taxon>Bacteria</taxon>
        <taxon>Pseudomonadati</taxon>
        <taxon>Pseudomonadota</taxon>
        <taxon>Alphaproteobacteria</taxon>
        <taxon>Rhodobacterales</taxon>
        <taxon>Roseobacteraceae</taxon>
        <taxon>Salipiger</taxon>
    </lineage>
</organism>
<dbReference type="Pfam" id="PF00072">
    <property type="entry name" value="Response_reg"/>
    <property type="match status" value="1"/>
</dbReference>
<keyword evidence="6" id="KW-0548">Nucleotidyltransferase</keyword>
<proteinExistence type="predicted"/>
<dbReference type="InterPro" id="IPR029787">
    <property type="entry name" value="Nucleotide_cyclase"/>
</dbReference>
<dbReference type="PANTHER" id="PTHR45138">
    <property type="entry name" value="REGULATORY COMPONENTS OF SENSORY TRANSDUCTION SYSTEM"/>
    <property type="match status" value="1"/>
</dbReference>
<accession>A0A1U7DC59</accession>
<dbReference type="InterPro" id="IPR001789">
    <property type="entry name" value="Sig_transdc_resp-reg_receiver"/>
</dbReference>
<evidence type="ECO:0000259" key="4">
    <source>
        <dbReference type="PROSITE" id="PS50110"/>
    </source>
</evidence>
<dbReference type="FunFam" id="3.30.70.270:FF:000001">
    <property type="entry name" value="Diguanylate cyclase domain protein"/>
    <property type="match status" value="1"/>
</dbReference>
<dbReference type="GO" id="GO:1902201">
    <property type="term" value="P:negative regulation of bacterial-type flagellum-dependent cell motility"/>
    <property type="evidence" value="ECO:0007669"/>
    <property type="project" value="TreeGrafter"/>
</dbReference>
<dbReference type="Gene3D" id="3.40.50.2300">
    <property type="match status" value="1"/>
</dbReference>
<dbReference type="Pfam" id="PF00990">
    <property type="entry name" value="GGDEF"/>
    <property type="match status" value="1"/>
</dbReference>
<dbReference type="SUPFAM" id="SSF52172">
    <property type="entry name" value="CheY-like"/>
    <property type="match status" value="2"/>
</dbReference>
<feature type="domain" description="GGDEF" evidence="5">
    <location>
        <begin position="320"/>
        <end position="456"/>
    </location>
</feature>
<dbReference type="EC" id="2.7.7.65" evidence="1"/>
<evidence type="ECO:0000313" key="6">
    <source>
        <dbReference type="EMBL" id="APX25635.1"/>
    </source>
</evidence>
<evidence type="ECO:0000256" key="2">
    <source>
        <dbReference type="ARBA" id="ARBA00034247"/>
    </source>
</evidence>
<dbReference type="InterPro" id="IPR011006">
    <property type="entry name" value="CheY-like_superfamily"/>
</dbReference>
<evidence type="ECO:0000259" key="5">
    <source>
        <dbReference type="PROSITE" id="PS50887"/>
    </source>
</evidence>
<dbReference type="InterPro" id="IPR043128">
    <property type="entry name" value="Rev_trsase/Diguanyl_cyclase"/>
</dbReference>
<evidence type="ECO:0000256" key="3">
    <source>
        <dbReference type="PROSITE-ProRule" id="PRU00169"/>
    </source>
</evidence>
<keyword evidence="6" id="KW-0808">Transferase</keyword>
<dbReference type="GO" id="GO:0000160">
    <property type="term" value="P:phosphorelay signal transduction system"/>
    <property type="evidence" value="ECO:0007669"/>
    <property type="project" value="InterPro"/>
</dbReference>
<dbReference type="PROSITE" id="PS50887">
    <property type="entry name" value="GGDEF"/>
    <property type="match status" value="1"/>
</dbReference>
<evidence type="ECO:0000256" key="1">
    <source>
        <dbReference type="ARBA" id="ARBA00012528"/>
    </source>
</evidence>
<protein>
    <recommendedName>
        <fullName evidence="1">diguanylate cyclase</fullName>
        <ecNumber evidence="1">2.7.7.65</ecNumber>
    </recommendedName>
</protein>
<dbReference type="CDD" id="cd01949">
    <property type="entry name" value="GGDEF"/>
    <property type="match status" value="1"/>
</dbReference>
<dbReference type="PANTHER" id="PTHR45138:SF9">
    <property type="entry name" value="DIGUANYLATE CYCLASE DGCM-RELATED"/>
    <property type="match status" value="1"/>
</dbReference>
<dbReference type="RefSeq" id="WP_076625130.1">
    <property type="nucleotide sequence ID" value="NZ_BMEW01000002.1"/>
</dbReference>
<dbReference type="KEGG" id="tpro:Ga0080559_TMP4839"/>
<feature type="domain" description="Response regulatory" evidence="4">
    <location>
        <begin position="4"/>
        <end position="120"/>
    </location>
</feature>
<dbReference type="SMART" id="SM00267">
    <property type="entry name" value="GGDEF"/>
    <property type="match status" value="1"/>
</dbReference>
<name>A0A1U7DC59_9RHOB</name>
<dbReference type="InterPro" id="IPR050469">
    <property type="entry name" value="Diguanylate_Cyclase"/>
</dbReference>
<dbReference type="EMBL" id="CP014796">
    <property type="protein sequence ID" value="APX25635.1"/>
    <property type="molecule type" value="Genomic_DNA"/>
</dbReference>
<reference evidence="6 7" key="1">
    <citation type="submission" date="2016-03" db="EMBL/GenBank/DDBJ databases">
        <title>Deep-sea bacteria in the southern Pacific.</title>
        <authorList>
            <person name="Tang K."/>
        </authorList>
    </citation>
    <scope>NUCLEOTIDE SEQUENCE [LARGE SCALE GENOMIC DNA]</scope>
    <source>
        <strain evidence="6 7">JLT2016</strain>
    </source>
</reference>
<dbReference type="InterPro" id="IPR000160">
    <property type="entry name" value="GGDEF_dom"/>
</dbReference>
<sequence>MTGRILIADGVPTNRIVLRVRLSSAYYEVAQAGSGAEALQVARRERPDLVIAATDLPDTDGETLCRKLRGTAGLSDTPVILLHPAPDRATRLRLLAAGADDVLARPVDELALLARLRNLLRARHAEDELRLREDTRRALGLAEPPRAFERPARIALVPVQADIPLRPALVTLHARQPHRFEILDPEQALRDGPTPPEVMVIADTGSRPGAGLSLLTQLRGGPKSRRAALFYATRPDCRSAATSALDLGADDVLAEGFDPEELMLRLPRQIARKRSADRLRDTMRSGLRAAVTDPLTGLHNRRYALPHLARLAERAARQHREHALILLDLDHFKQINDRHGHAGGDAVLVEVARRLTEGLRMADLVARIGGEEFLVALADTDAPRALRTAERLRARIADLAIDVSGCGDLVPVSASLGVALASRARQETSEELFVRADRALYSAKRAGRNRVVMADAPPVAAPAELVPDLPRAASARP</sequence>
<dbReference type="GO" id="GO:0052621">
    <property type="term" value="F:diguanylate cyclase activity"/>
    <property type="evidence" value="ECO:0007669"/>
    <property type="project" value="UniProtKB-EC"/>
</dbReference>
<keyword evidence="7" id="KW-1185">Reference proteome</keyword>
<dbReference type="SUPFAM" id="SSF55073">
    <property type="entry name" value="Nucleotide cyclase"/>
    <property type="match status" value="1"/>
</dbReference>
<evidence type="ECO:0000313" key="7">
    <source>
        <dbReference type="Proteomes" id="UP000186559"/>
    </source>
</evidence>
<comment type="caution">
    <text evidence="3">Lacks conserved residue(s) required for the propagation of feature annotation.</text>
</comment>
<dbReference type="GO" id="GO:0043709">
    <property type="term" value="P:cell adhesion involved in single-species biofilm formation"/>
    <property type="evidence" value="ECO:0007669"/>
    <property type="project" value="TreeGrafter"/>
</dbReference>
<dbReference type="AlphaFoldDB" id="A0A1U7DC59"/>
<dbReference type="NCBIfam" id="TIGR00254">
    <property type="entry name" value="GGDEF"/>
    <property type="match status" value="1"/>
</dbReference>